<reference evidence="1 2" key="1">
    <citation type="submission" date="2018-12" db="EMBL/GenBank/DDBJ databases">
        <title>Complete Genome Sequence of Glutamicibacter creatinolyticus strain LGCM259,isolated from an abscess of a 12-year-old mare in Italy.</title>
        <authorList>
            <person name="Santos R.G."/>
            <person name="Silva A.L."/>
            <person name="Seyffert N."/>
            <person name="Castro T.L.P."/>
            <person name="Attili A.R."/>
            <person name="Rifici C."/>
            <person name="Mazzullo G."/>
            <person name="Brenig B."/>
            <person name="Venanzi F."/>
            <person name="Azevedo V."/>
        </authorList>
    </citation>
    <scope>NUCLEOTIDE SEQUENCE [LARGE SCALE GENOMIC DNA]</scope>
    <source>
        <strain evidence="1 2">LGCM 259</strain>
    </source>
</reference>
<protein>
    <submittedName>
        <fullName evidence="1">Uncharacterized protein</fullName>
    </submittedName>
</protein>
<dbReference type="RefSeq" id="WP_138925574.1">
    <property type="nucleotide sequence ID" value="NZ_CP034412.1"/>
</dbReference>
<evidence type="ECO:0000313" key="1">
    <source>
        <dbReference type="EMBL" id="QCY46117.1"/>
    </source>
</evidence>
<organism evidence="1 2">
    <name type="scientific">Glutamicibacter creatinolyticus</name>
    <dbReference type="NCBI Taxonomy" id="162496"/>
    <lineage>
        <taxon>Bacteria</taxon>
        <taxon>Bacillati</taxon>
        <taxon>Actinomycetota</taxon>
        <taxon>Actinomycetes</taxon>
        <taxon>Micrococcales</taxon>
        <taxon>Micrococcaceae</taxon>
        <taxon>Glutamicibacter</taxon>
    </lineage>
</organism>
<dbReference type="EMBL" id="CP034412">
    <property type="protein sequence ID" value="QCY46117.1"/>
    <property type="molecule type" value="Genomic_DNA"/>
</dbReference>
<evidence type="ECO:0000313" key="2">
    <source>
        <dbReference type="Proteomes" id="UP000307000"/>
    </source>
</evidence>
<name>A0A5B7WQF5_9MICC</name>
<dbReference type="Proteomes" id="UP000307000">
    <property type="component" value="Chromosome"/>
</dbReference>
<dbReference type="KEGG" id="gcr:GcLGCM259_0335"/>
<proteinExistence type="predicted"/>
<gene>
    <name evidence="1" type="ORF">GcLGCM259_0335</name>
</gene>
<dbReference type="AlphaFoldDB" id="A0A5B7WQF5"/>
<keyword evidence="2" id="KW-1185">Reference proteome</keyword>
<accession>A0A5B7WQF5</accession>
<sequence length="389" mass="42241">MGAEMDMQAALLAGRRGRRLLYELVAASQLEQDTEGGGPAPVLGAFHDAAYLVAKERGDAVARFVAVPEGAPVTTADLEPVMPTDAELAALLGQVALPEPSLPTVRRALAASVDAAMYWQPPDGEDTLLGRADIIPALRRLAGALGPSRPVTRWTDACARADQWSITWDDVQGLGGPGPEQPVPSAAECLARWKEQVVRENGRRRRELRRPLRKLGSGPWWSTPPFGTVRSTGRFADGTPVGLWCAEDGMGWRGAQLRRLSVPADAPVYEITGPNSWARLCRQYPLEVTALRRRDWFDTTGRDGRWVIPDFSAVARDYAGVHLSIAGYLATAGEVVPVDEHTASLIAGWDPDATYWLRDETALVGQAQRWVLDDAGPGPDDWVRVRSSA</sequence>